<protein>
    <submittedName>
        <fullName evidence="1">Uncharacterized protein</fullName>
    </submittedName>
</protein>
<dbReference type="EMBL" id="MT143336">
    <property type="protein sequence ID" value="QJA95701.1"/>
    <property type="molecule type" value="Genomic_DNA"/>
</dbReference>
<proteinExistence type="predicted"/>
<sequence>MTKQKAWLDPDDPKALERALDLAQRGTIVVSRDELPIPPNCPYFFENESGAFFSMIDSQKPVMQQIGATIICLCNVLPELRPIIAAVAIVGWFDEIARLQTLNTWPSESWGSHGLEIDVARKNLKTCFIWRAE</sequence>
<gene>
    <name evidence="1" type="ORF">MM415B05216_0008</name>
</gene>
<name>A0A6M3LRV3_9ZZZZ</name>
<reference evidence="1" key="1">
    <citation type="submission" date="2020-03" db="EMBL/GenBank/DDBJ databases">
        <title>The deep terrestrial virosphere.</title>
        <authorList>
            <person name="Holmfeldt K."/>
            <person name="Nilsson E."/>
            <person name="Simone D."/>
            <person name="Lopez-Fernandez M."/>
            <person name="Wu X."/>
            <person name="de Brujin I."/>
            <person name="Lundin D."/>
            <person name="Andersson A."/>
            <person name="Bertilsson S."/>
            <person name="Dopson M."/>
        </authorList>
    </citation>
    <scope>NUCLEOTIDE SEQUENCE</scope>
    <source>
        <strain evidence="1">MM415B05216</strain>
    </source>
</reference>
<accession>A0A6M3LRV3</accession>
<evidence type="ECO:0000313" key="1">
    <source>
        <dbReference type="EMBL" id="QJA95701.1"/>
    </source>
</evidence>
<organism evidence="1">
    <name type="scientific">viral metagenome</name>
    <dbReference type="NCBI Taxonomy" id="1070528"/>
    <lineage>
        <taxon>unclassified sequences</taxon>
        <taxon>metagenomes</taxon>
        <taxon>organismal metagenomes</taxon>
    </lineage>
</organism>
<dbReference type="AlphaFoldDB" id="A0A6M3LRV3"/>